<reference evidence="1" key="1">
    <citation type="submission" date="2023-10" db="EMBL/GenBank/DDBJ databases">
        <authorList>
            <person name="Domelevo Entfellner J.-B."/>
        </authorList>
    </citation>
    <scope>NUCLEOTIDE SEQUENCE</scope>
</reference>
<organism evidence="1 2">
    <name type="scientific">Sphenostylis stenocarpa</name>
    <dbReference type="NCBI Taxonomy" id="92480"/>
    <lineage>
        <taxon>Eukaryota</taxon>
        <taxon>Viridiplantae</taxon>
        <taxon>Streptophyta</taxon>
        <taxon>Embryophyta</taxon>
        <taxon>Tracheophyta</taxon>
        <taxon>Spermatophyta</taxon>
        <taxon>Magnoliopsida</taxon>
        <taxon>eudicotyledons</taxon>
        <taxon>Gunneridae</taxon>
        <taxon>Pentapetalae</taxon>
        <taxon>rosids</taxon>
        <taxon>fabids</taxon>
        <taxon>Fabales</taxon>
        <taxon>Fabaceae</taxon>
        <taxon>Papilionoideae</taxon>
        <taxon>50 kb inversion clade</taxon>
        <taxon>NPAAA clade</taxon>
        <taxon>indigoferoid/millettioid clade</taxon>
        <taxon>Phaseoleae</taxon>
        <taxon>Sphenostylis</taxon>
    </lineage>
</organism>
<accession>A0AA86VCS8</accession>
<gene>
    <name evidence="1" type="ORF">AYBTSS11_LOCUS9771</name>
</gene>
<sequence length="233" mass="26277">MAFTQQFSDVYSTQHVPSMCPTVSSVVHSTKCLSSHLSCIAEEKNGGETIRVIWSVALKTRMRRSRRTHDAIESKALKSMDAYKLKRKRRESIFPFSHKNHNLFSFMVAYVATASKQKLCSSKITKKHETEPPFLALKIKIDKTRRKVGWTLKFGGEVCVIEMVLSAAQVLASWKSSASLVFHSLLMRIVSAESVAFRVLTCATRRIPLLGLTPICLRFGADICGWYPRMLSC</sequence>
<keyword evidence="2" id="KW-1185">Reference proteome</keyword>
<dbReference type="Proteomes" id="UP001189624">
    <property type="component" value="Chromosome 3"/>
</dbReference>
<protein>
    <submittedName>
        <fullName evidence="1">Uncharacterized protein</fullName>
    </submittedName>
</protein>
<dbReference type="EMBL" id="OY731400">
    <property type="protein sequence ID" value="CAJ1940557.1"/>
    <property type="molecule type" value="Genomic_DNA"/>
</dbReference>
<evidence type="ECO:0000313" key="1">
    <source>
        <dbReference type="EMBL" id="CAJ1940557.1"/>
    </source>
</evidence>
<proteinExistence type="predicted"/>
<dbReference type="AlphaFoldDB" id="A0AA86VCS8"/>
<evidence type="ECO:0000313" key="2">
    <source>
        <dbReference type="Proteomes" id="UP001189624"/>
    </source>
</evidence>
<dbReference type="Gramene" id="rna-AYBTSS11_LOCUS9771">
    <property type="protein sequence ID" value="CAJ1940557.1"/>
    <property type="gene ID" value="gene-AYBTSS11_LOCUS9771"/>
</dbReference>
<name>A0AA86VCS8_9FABA</name>